<comment type="caution">
    <text evidence="3">The sequence shown here is derived from an EMBL/GenBank/DDBJ whole genome shotgun (WGS) entry which is preliminary data.</text>
</comment>
<comment type="similarity">
    <text evidence="1">Belongs to the isochorismatase family.</text>
</comment>
<dbReference type="InterPro" id="IPR036380">
    <property type="entry name" value="Isochorismatase-like_sf"/>
</dbReference>
<protein>
    <submittedName>
        <fullName evidence="3">Isochorismatase domain-containing protein</fullName>
    </submittedName>
</protein>
<organism evidence="3 4">
    <name type="scientific">Aureococcus anophagefferens</name>
    <name type="common">Harmful bloom alga</name>
    <dbReference type="NCBI Taxonomy" id="44056"/>
    <lineage>
        <taxon>Eukaryota</taxon>
        <taxon>Sar</taxon>
        <taxon>Stramenopiles</taxon>
        <taxon>Ochrophyta</taxon>
        <taxon>Pelagophyceae</taxon>
        <taxon>Pelagomonadales</taxon>
        <taxon>Pelagomonadaceae</taxon>
        <taxon>Aureococcus</taxon>
    </lineage>
</organism>
<dbReference type="SUPFAM" id="SSF52499">
    <property type="entry name" value="Isochorismatase-like hydrolases"/>
    <property type="match status" value="1"/>
</dbReference>
<keyword evidence="4" id="KW-1185">Reference proteome</keyword>
<dbReference type="InterPro" id="IPR050993">
    <property type="entry name" value="Isochorismatase_domain"/>
</dbReference>
<evidence type="ECO:0000256" key="1">
    <source>
        <dbReference type="ARBA" id="ARBA00006336"/>
    </source>
</evidence>
<evidence type="ECO:0000259" key="2">
    <source>
        <dbReference type="Pfam" id="PF00857"/>
    </source>
</evidence>
<dbReference type="Proteomes" id="UP001363151">
    <property type="component" value="Unassembled WGS sequence"/>
</dbReference>
<evidence type="ECO:0000313" key="4">
    <source>
        <dbReference type="Proteomes" id="UP001363151"/>
    </source>
</evidence>
<proteinExistence type="inferred from homology"/>
<dbReference type="Pfam" id="PF00857">
    <property type="entry name" value="Isochorismatase"/>
    <property type="match status" value="1"/>
</dbReference>
<feature type="domain" description="Isochorismatase-like" evidence="2">
    <location>
        <begin position="16"/>
        <end position="166"/>
    </location>
</feature>
<name>A0ABR1FLC9_AURAN</name>
<reference evidence="3 4" key="1">
    <citation type="submission" date="2024-03" db="EMBL/GenBank/DDBJ databases">
        <title>Aureococcus anophagefferens CCMP1851 and Kratosvirus quantuckense: Draft genome of a second virus-susceptible host strain in the model system.</title>
        <authorList>
            <person name="Chase E."/>
            <person name="Truchon A.R."/>
            <person name="Schepens W."/>
            <person name="Wilhelm S.W."/>
        </authorList>
    </citation>
    <scope>NUCLEOTIDE SEQUENCE [LARGE SCALE GENOMIC DNA]</scope>
    <source>
        <strain evidence="3 4">CCMP1851</strain>
    </source>
</reference>
<gene>
    <name evidence="3" type="primary">MAR1</name>
    <name evidence="3" type="ORF">SO694_00036317</name>
</gene>
<dbReference type="Gene3D" id="3.40.50.850">
    <property type="entry name" value="Isochorismatase-like"/>
    <property type="match status" value="1"/>
</dbReference>
<dbReference type="InterPro" id="IPR000868">
    <property type="entry name" value="Isochorismatase-like_dom"/>
</dbReference>
<dbReference type="EMBL" id="JBBJCI010000365">
    <property type="protein sequence ID" value="KAK7232933.1"/>
    <property type="molecule type" value="Genomic_DNA"/>
</dbReference>
<accession>A0ABR1FLC9</accession>
<sequence>MASMITKVKKLNPATTAVLVCDIQERFRDVIMGFESLVKCSGFVVKSAGELGMPVVVTEQYPKAFKKTVPEIASLLDPAGGNVFEKTLFSMCTDEVKAHLKKLGCTSAILCGLETHVCVLQTTLDLLELGIDVHVCADAVSSQRDFDRTVALARLASSGAVVSTSESLVFQLLGNSRHPNFKAIAPFVKENADASKTSDLQHL</sequence>
<dbReference type="PANTHER" id="PTHR14119:SF3">
    <property type="entry name" value="ISOCHORISMATASE DOMAIN-CONTAINING PROTEIN 2"/>
    <property type="match status" value="1"/>
</dbReference>
<evidence type="ECO:0000313" key="3">
    <source>
        <dbReference type="EMBL" id="KAK7232933.1"/>
    </source>
</evidence>
<dbReference type="PANTHER" id="PTHR14119">
    <property type="entry name" value="HYDROLASE"/>
    <property type="match status" value="1"/>
</dbReference>